<sequence>MDLPENYLIWKKQMLPKHLAEQLAQMSREEIIEAFTSNLEFGTAGMRGTVGPGTSRINEVTIIKATTAVVEYLKTQFSKEELKERGVVIAHDNRHFSKEFALLTAQILAHQGVLAYLFKDNDLRPTPVLSYSIRKINAVTGIVITASHNPPEYNGYKIYDQNGCQFLPDVTNIIADNMLKLKDQFEFNFSYDETLIKEVPLAIEEQYRNDIKSLQFYPNEKRNIKIVFSNLHGTSREWVLPILKECGYEVIIVKEQADYDPDFKGVVSPNPEIKATFGLAIKYAKENDADLVILNDPDADRIGIAVKHQGKYVLLNGNETAPILLEYLLSHYQKSNTMPKNPVMYNTFVTGTLSDQVAKSYDCQVIKTLTGFKWIGAEILKEKQRGINFVFGFEEAYGYVIKDITRDKDGIQAAMVLAEACWYYLQQSKTLIDVLTWIYQKFGYYYCYTVNLVLKGQSGQKQIASMIDILRKEDIKSLAQNVLEKKEDYLNGLYNMPGQNLLKFYFQDGSWFAVRPSGTEPKIKFYFVCIDNSIAQAKAKMHNMYHDLAENYLKLTVTKEQLNDD</sequence>
<feature type="domain" description="Alpha-D-phosphohexomutase C-terminal" evidence="8">
    <location>
        <begin position="488"/>
        <end position="527"/>
    </location>
</feature>
<dbReference type="Proteomes" id="UP000584587">
    <property type="component" value="Unassembled WGS sequence"/>
</dbReference>
<dbReference type="RefSeq" id="WP_168104900.1">
    <property type="nucleotide sequence ID" value="NZ_CP051215.1"/>
</dbReference>
<dbReference type="GO" id="GO:0008973">
    <property type="term" value="F:phosphopentomutase activity"/>
    <property type="evidence" value="ECO:0007669"/>
    <property type="project" value="TreeGrafter"/>
</dbReference>
<dbReference type="GO" id="GO:0006166">
    <property type="term" value="P:purine ribonucleoside salvage"/>
    <property type="evidence" value="ECO:0007669"/>
    <property type="project" value="TreeGrafter"/>
</dbReference>
<dbReference type="Gene3D" id="3.30.310.50">
    <property type="entry name" value="Alpha-D-phosphohexomutase, C-terminal domain"/>
    <property type="match status" value="1"/>
</dbReference>
<evidence type="ECO:0000259" key="11">
    <source>
        <dbReference type="Pfam" id="PF02880"/>
    </source>
</evidence>
<dbReference type="InterPro" id="IPR016055">
    <property type="entry name" value="A-D-PHexomutase_a/b/a-I/II/III"/>
</dbReference>
<dbReference type="GO" id="GO:0005975">
    <property type="term" value="P:carbohydrate metabolic process"/>
    <property type="evidence" value="ECO:0007669"/>
    <property type="project" value="InterPro"/>
</dbReference>
<evidence type="ECO:0000256" key="1">
    <source>
        <dbReference type="ARBA" id="ARBA00001946"/>
    </source>
</evidence>
<dbReference type="Pfam" id="PF02880">
    <property type="entry name" value="PGM_PMM_III"/>
    <property type="match status" value="1"/>
</dbReference>
<dbReference type="Pfam" id="PF02879">
    <property type="entry name" value="PGM_PMM_II"/>
    <property type="match status" value="1"/>
</dbReference>
<dbReference type="PRINTS" id="PR00509">
    <property type="entry name" value="PGMPMM"/>
</dbReference>
<accession>A0A846UD37</accession>
<dbReference type="GO" id="GO:0000287">
    <property type="term" value="F:magnesium ion binding"/>
    <property type="evidence" value="ECO:0007669"/>
    <property type="project" value="InterPro"/>
</dbReference>
<name>A0A846UD37_9MOLU</name>
<dbReference type="PROSITE" id="PS00710">
    <property type="entry name" value="PGM_PMM"/>
    <property type="match status" value="1"/>
</dbReference>
<keyword evidence="3" id="KW-0597">Phosphoprotein</keyword>
<keyword evidence="6" id="KW-0413">Isomerase</keyword>
<evidence type="ECO:0000259" key="9">
    <source>
        <dbReference type="Pfam" id="PF02878"/>
    </source>
</evidence>
<dbReference type="InterPro" id="IPR036900">
    <property type="entry name" value="A-D-PHexomutase_C_sf"/>
</dbReference>
<evidence type="ECO:0000256" key="3">
    <source>
        <dbReference type="ARBA" id="ARBA00022553"/>
    </source>
</evidence>
<dbReference type="Pfam" id="PF00408">
    <property type="entry name" value="PGM_PMM_IV"/>
    <property type="match status" value="1"/>
</dbReference>
<keyword evidence="5 7" id="KW-0460">Magnesium</keyword>
<reference evidence="12 13" key="1">
    <citation type="submission" date="2020-04" db="EMBL/GenBank/DDBJ databases">
        <title>Complete genome sequence of Spiroplasma platyhelix ATCC 51748, an insect isolate.</title>
        <authorList>
            <person name="Green E.A."/>
            <person name="Klassen J.L."/>
        </authorList>
    </citation>
    <scope>NUCLEOTIDE SEQUENCE [LARGE SCALE GENOMIC DNA]</scope>
    <source>
        <strain evidence="12 13">PALS-1</strain>
    </source>
</reference>
<dbReference type="AlphaFoldDB" id="A0A846UD37"/>
<gene>
    <name evidence="12" type="ORF">HER12_01510</name>
</gene>
<dbReference type="Pfam" id="PF02878">
    <property type="entry name" value="PGM_PMM_I"/>
    <property type="match status" value="1"/>
</dbReference>
<evidence type="ECO:0000256" key="6">
    <source>
        <dbReference type="ARBA" id="ARBA00023235"/>
    </source>
</evidence>
<evidence type="ECO:0000256" key="5">
    <source>
        <dbReference type="ARBA" id="ARBA00022842"/>
    </source>
</evidence>
<feature type="domain" description="Alpha-D-phosphohexomutase alpha/beta/alpha" evidence="11">
    <location>
        <begin position="316"/>
        <end position="435"/>
    </location>
</feature>
<evidence type="ECO:0000313" key="13">
    <source>
        <dbReference type="Proteomes" id="UP000584587"/>
    </source>
</evidence>
<dbReference type="Gene3D" id="3.40.120.10">
    <property type="entry name" value="Alpha-D-Glucose-1,6-Bisphosphate, subunit A, domain 3"/>
    <property type="match status" value="3"/>
</dbReference>
<keyword evidence="4 7" id="KW-0479">Metal-binding</keyword>
<feature type="domain" description="Alpha-D-phosphohexomutase alpha/beta/alpha" evidence="10">
    <location>
        <begin position="206"/>
        <end position="310"/>
    </location>
</feature>
<organism evidence="12 13">
    <name type="scientific">Spiroplasma platyhelix PALS-1</name>
    <dbReference type="NCBI Taxonomy" id="1276218"/>
    <lineage>
        <taxon>Bacteria</taxon>
        <taxon>Bacillati</taxon>
        <taxon>Mycoplasmatota</taxon>
        <taxon>Mollicutes</taxon>
        <taxon>Entomoplasmatales</taxon>
        <taxon>Spiroplasmataceae</taxon>
        <taxon>Spiroplasma</taxon>
    </lineage>
</organism>
<evidence type="ECO:0000256" key="4">
    <source>
        <dbReference type="ARBA" id="ARBA00022723"/>
    </source>
</evidence>
<protein>
    <submittedName>
        <fullName evidence="12">Phospho-sugar mutase</fullName>
    </submittedName>
</protein>
<dbReference type="PANTHER" id="PTHR45745:SF1">
    <property type="entry name" value="PHOSPHOGLUCOMUTASE 2B-RELATED"/>
    <property type="match status" value="1"/>
</dbReference>
<proteinExistence type="inferred from homology"/>
<evidence type="ECO:0000256" key="2">
    <source>
        <dbReference type="ARBA" id="ARBA00010231"/>
    </source>
</evidence>
<dbReference type="InterPro" id="IPR005846">
    <property type="entry name" value="A-D-PHexomutase_a/b/a-III"/>
</dbReference>
<dbReference type="InterPro" id="IPR005844">
    <property type="entry name" value="A-D-PHexomutase_a/b/a-I"/>
</dbReference>
<dbReference type="InterPro" id="IPR005843">
    <property type="entry name" value="A-D-PHexomutase_C"/>
</dbReference>
<dbReference type="InterPro" id="IPR005845">
    <property type="entry name" value="A-D-PHexomutase_a/b/a-II"/>
</dbReference>
<comment type="cofactor">
    <cofactor evidence="1">
        <name>Mg(2+)</name>
        <dbReference type="ChEBI" id="CHEBI:18420"/>
    </cofactor>
</comment>
<dbReference type="CDD" id="cd05799">
    <property type="entry name" value="PGM2"/>
    <property type="match status" value="1"/>
</dbReference>
<dbReference type="EMBL" id="JAAVVK010000001">
    <property type="protein sequence ID" value="NKE38428.1"/>
    <property type="molecule type" value="Genomic_DNA"/>
</dbReference>
<comment type="similarity">
    <text evidence="2 7">Belongs to the phosphohexose mutase family.</text>
</comment>
<evidence type="ECO:0000256" key="7">
    <source>
        <dbReference type="RuleBase" id="RU004326"/>
    </source>
</evidence>
<dbReference type="SUPFAM" id="SSF55957">
    <property type="entry name" value="Phosphoglucomutase, C-terminal domain"/>
    <property type="match status" value="1"/>
</dbReference>
<dbReference type="SUPFAM" id="SSF53738">
    <property type="entry name" value="Phosphoglucomutase, first 3 domains"/>
    <property type="match status" value="3"/>
</dbReference>
<dbReference type="InterPro" id="IPR016066">
    <property type="entry name" value="A-D-PHexomutase_CS"/>
</dbReference>
<evidence type="ECO:0000313" key="12">
    <source>
        <dbReference type="EMBL" id="NKE38428.1"/>
    </source>
</evidence>
<comment type="caution">
    <text evidence="12">The sequence shown here is derived from an EMBL/GenBank/DDBJ whole genome shotgun (WGS) entry which is preliminary data.</text>
</comment>
<dbReference type="InterPro" id="IPR005841">
    <property type="entry name" value="Alpha-D-phosphohexomutase_SF"/>
</dbReference>
<dbReference type="PANTHER" id="PTHR45745">
    <property type="entry name" value="PHOSPHOMANNOMUTASE 45A"/>
    <property type="match status" value="1"/>
</dbReference>
<feature type="domain" description="Alpha-D-phosphohexomutase alpha/beta/alpha" evidence="9">
    <location>
        <begin position="40"/>
        <end position="182"/>
    </location>
</feature>
<evidence type="ECO:0000259" key="10">
    <source>
        <dbReference type="Pfam" id="PF02879"/>
    </source>
</evidence>
<evidence type="ECO:0000259" key="8">
    <source>
        <dbReference type="Pfam" id="PF00408"/>
    </source>
</evidence>
<keyword evidence="13" id="KW-1185">Reference proteome</keyword>